<reference evidence="3" key="1">
    <citation type="submission" date="2020-01" db="EMBL/GenBank/DDBJ databases">
        <authorList>
            <person name="Mishra B."/>
        </authorList>
    </citation>
    <scope>NUCLEOTIDE SEQUENCE [LARGE SCALE GENOMIC DNA]</scope>
</reference>
<dbReference type="Pfam" id="PF00646">
    <property type="entry name" value="F-box"/>
    <property type="match status" value="1"/>
</dbReference>
<dbReference type="SUPFAM" id="SSF117281">
    <property type="entry name" value="Kelch motif"/>
    <property type="match status" value="1"/>
</dbReference>
<dbReference type="InterPro" id="IPR050354">
    <property type="entry name" value="F-box/kelch-repeat_ARATH"/>
</dbReference>
<dbReference type="PROSITE" id="PS50181">
    <property type="entry name" value="FBOX"/>
    <property type="match status" value="1"/>
</dbReference>
<dbReference type="Gene3D" id="2.120.10.80">
    <property type="entry name" value="Kelch-type beta propeller"/>
    <property type="match status" value="1"/>
</dbReference>
<accession>A0A6D2ILZ8</accession>
<dbReference type="AlphaFoldDB" id="A0A6D2ILZ8"/>
<feature type="compositionally biased region" description="Basic residues" evidence="1">
    <location>
        <begin position="1"/>
        <end position="11"/>
    </location>
</feature>
<dbReference type="Pfam" id="PF25210">
    <property type="entry name" value="Kelch_FKB95"/>
    <property type="match status" value="1"/>
</dbReference>
<feature type="domain" description="F-box" evidence="2">
    <location>
        <begin position="21"/>
        <end position="67"/>
    </location>
</feature>
<evidence type="ECO:0000313" key="4">
    <source>
        <dbReference type="Proteomes" id="UP000467841"/>
    </source>
</evidence>
<name>A0A6D2ILZ8_9BRAS</name>
<dbReference type="InterPro" id="IPR001810">
    <property type="entry name" value="F-box_dom"/>
</dbReference>
<evidence type="ECO:0000256" key="1">
    <source>
        <dbReference type="SAM" id="MobiDB-lite"/>
    </source>
</evidence>
<dbReference type="CDD" id="cd22152">
    <property type="entry name" value="F-box_AtAFR-like"/>
    <property type="match status" value="1"/>
</dbReference>
<keyword evidence="4" id="KW-1185">Reference proteome</keyword>
<dbReference type="InterPro" id="IPR015915">
    <property type="entry name" value="Kelch-typ_b-propeller"/>
</dbReference>
<organism evidence="3 4">
    <name type="scientific">Microthlaspi erraticum</name>
    <dbReference type="NCBI Taxonomy" id="1685480"/>
    <lineage>
        <taxon>Eukaryota</taxon>
        <taxon>Viridiplantae</taxon>
        <taxon>Streptophyta</taxon>
        <taxon>Embryophyta</taxon>
        <taxon>Tracheophyta</taxon>
        <taxon>Spermatophyta</taxon>
        <taxon>Magnoliopsida</taxon>
        <taxon>eudicotyledons</taxon>
        <taxon>Gunneridae</taxon>
        <taxon>Pentapetalae</taxon>
        <taxon>rosids</taxon>
        <taxon>malvids</taxon>
        <taxon>Brassicales</taxon>
        <taxon>Brassicaceae</taxon>
        <taxon>Coluteocarpeae</taxon>
        <taxon>Microthlaspi</taxon>
    </lineage>
</organism>
<gene>
    <name evidence="3" type="ORF">MERR_LOCUS15384</name>
</gene>
<dbReference type="OrthoDB" id="45365at2759"/>
<dbReference type="EMBL" id="CACVBM020001063">
    <property type="protein sequence ID" value="CAA7028149.1"/>
    <property type="molecule type" value="Genomic_DNA"/>
</dbReference>
<evidence type="ECO:0000313" key="3">
    <source>
        <dbReference type="EMBL" id="CAA7028149.1"/>
    </source>
</evidence>
<evidence type="ECO:0000259" key="2">
    <source>
        <dbReference type="PROSITE" id="PS50181"/>
    </source>
</evidence>
<dbReference type="PANTHER" id="PTHR24414:SF184">
    <property type="entry name" value="GALACTOSE OXIDASE_KELCH REPEAT SUPERFAMILY PROTEIN"/>
    <property type="match status" value="1"/>
</dbReference>
<proteinExistence type="predicted"/>
<sequence>MSFLKKKRKTTEKKLSPSPQSTPNPSLPDDLLLSYFARVSRLYYPTLSLVSKRFQSLLSSVELYKARSHLGNTDICLYVCLEFYPCSQCPTVPPSRPTYVPGLVAVGSNIYSIEKLSSYVSILDCKSHTWSEAPSLPVKLVSLSASVLDGKIYVAGCSYKDDDSPDSFENTLEVFDTKAQTWDLKTIPCKKRERNIFYFRESNIVYSRSACIDGKFYLKTSTEAVSYSSKEDRWDLVGEDMCDSMISHYYCEIENVVYSASDGILRWYDSEADKWELLKCLEGLPKFPRGSRIRLADYGGKLVVLWEGDVFDLRHIGGYKKIWCAEIELERWKRREIWGKVVWFDIVLTIPKSCYLAKVLAVTV</sequence>
<protein>
    <recommendedName>
        <fullName evidence="2">F-box domain-containing protein</fullName>
    </recommendedName>
</protein>
<dbReference type="Proteomes" id="UP000467841">
    <property type="component" value="Unassembled WGS sequence"/>
</dbReference>
<feature type="region of interest" description="Disordered" evidence="1">
    <location>
        <begin position="1"/>
        <end position="26"/>
    </location>
</feature>
<dbReference type="InterPro" id="IPR057499">
    <property type="entry name" value="Kelch_FKB95"/>
</dbReference>
<dbReference type="PANTHER" id="PTHR24414">
    <property type="entry name" value="F-BOX/KELCH-REPEAT PROTEIN SKIP4"/>
    <property type="match status" value="1"/>
</dbReference>
<comment type="caution">
    <text evidence="3">The sequence shown here is derived from an EMBL/GenBank/DDBJ whole genome shotgun (WGS) entry which is preliminary data.</text>
</comment>